<feature type="domain" description="PAC" evidence="5">
    <location>
        <begin position="435"/>
        <end position="487"/>
    </location>
</feature>
<dbReference type="InterPro" id="IPR000014">
    <property type="entry name" value="PAS"/>
</dbReference>
<dbReference type="InterPro" id="IPR043128">
    <property type="entry name" value="Rev_trsase/Diguanyl_cyclase"/>
</dbReference>
<feature type="domain" description="GGDEF" evidence="6">
    <location>
        <begin position="519"/>
        <end position="653"/>
    </location>
</feature>
<dbReference type="SUPFAM" id="SSF55785">
    <property type="entry name" value="PYP-like sensor domain (PAS domain)"/>
    <property type="match status" value="1"/>
</dbReference>
<dbReference type="InterPro" id="IPR029787">
    <property type="entry name" value="Nucleotide_cyclase"/>
</dbReference>
<organism evidence="7 8">
    <name type="scientific">Sphaerotilus mobilis</name>
    <dbReference type="NCBI Taxonomy" id="47994"/>
    <lineage>
        <taxon>Bacteria</taxon>
        <taxon>Pseudomonadati</taxon>
        <taxon>Pseudomonadota</taxon>
        <taxon>Betaproteobacteria</taxon>
        <taxon>Burkholderiales</taxon>
        <taxon>Sphaerotilaceae</taxon>
        <taxon>Sphaerotilus</taxon>
    </lineage>
</organism>
<comment type="catalytic activity">
    <reaction evidence="2">
        <text>2 GTP = 3',3'-c-di-GMP + 2 diphosphate</text>
        <dbReference type="Rhea" id="RHEA:24898"/>
        <dbReference type="ChEBI" id="CHEBI:33019"/>
        <dbReference type="ChEBI" id="CHEBI:37565"/>
        <dbReference type="ChEBI" id="CHEBI:58805"/>
        <dbReference type="EC" id="2.7.7.65"/>
    </reaction>
</comment>
<comment type="caution">
    <text evidence="7">The sequence shown here is derived from an EMBL/GenBank/DDBJ whole genome shotgun (WGS) entry which is preliminary data.</text>
</comment>
<dbReference type="Gene3D" id="3.30.450.20">
    <property type="entry name" value="PAS domain"/>
    <property type="match status" value="2"/>
</dbReference>
<feature type="domain" description="PAS" evidence="4">
    <location>
        <begin position="362"/>
        <end position="432"/>
    </location>
</feature>
<accession>A0A4Q7LS24</accession>
<evidence type="ECO:0000259" key="4">
    <source>
        <dbReference type="PROSITE" id="PS50112"/>
    </source>
</evidence>
<sequence length="658" mass="72297">MYLLTRNRVALRRWLFYLAGVSMLPVLVFSAHVVLEYQRSSREAILADLVDRTRSRAVEVERVLQATTQSLAALAESGAAQAGDWRELHAHARRFIDRERSLQAVTLVDREGRLVFFSGAPYGAGAFAVGDTPSVDVVFQTGRPHVSTAFHRPVCPTPVVAVSVPLRVDGEARYVLRGILRTATFDALLSAKSVPEGWVVGLADSQGVLISRSLNPESFVGRSVAPVFLESMRRGDGRPSAGQTLDGVASTSVVLPVFGGNWYLGVGVADTVLNAPLAASIRHIALLAAVWLALAMALAHRHSNFLIRQVRLLVAFATTDVAVSRPKEGLRIQEFETVLDGIEHTRHRTRQALTEKADAIEQREQVFDLYERAPCGYHSLDRQGHVLRMNETQLRWLGYRLEELVGHPYTDLLTDASRARFAAAFPVFLVKGHVDNLEFELVCQNGSLLPVAVSGSAIYDAEGNMVATRSTVFDLSERKRLEAQLEQLARTDPLTGLGNRRDFEERALHELQRARRLDRPLAVLMLDVDRFKQVNDLHGHAVGDQVLQGVAQACRAQLRDIDLLARLGGEEFAVLLPETWQTEAVDVAERLRASIATQAVTLPSGLMVPCTVSIGVASRETADDVVATILSRADQALYAAKRAGRNRVMVFEPADIVG</sequence>
<dbReference type="SMART" id="SM00086">
    <property type="entry name" value="PAC"/>
    <property type="match status" value="1"/>
</dbReference>
<dbReference type="Gene3D" id="3.30.70.270">
    <property type="match status" value="1"/>
</dbReference>
<dbReference type="GO" id="GO:0005886">
    <property type="term" value="C:plasma membrane"/>
    <property type="evidence" value="ECO:0007669"/>
    <property type="project" value="TreeGrafter"/>
</dbReference>
<dbReference type="GO" id="GO:0043709">
    <property type="term" value="P:cell adhesion involved in single-species biofilm formation"/>
    <property type="evidence" value="ECO:0007669"/>
    <property type="project" value="TreeGrafter"/>
</dbReference>
<gene>
    <name evidence="7" type="ORF">EV685_1655</name>
</gene>
<dbReference type="CDD" id="cd01949">
    <property type="entry name" value="GGDEF"/>
    <property type="match status" value="1"/>
</dbReference>
<dbReference type="FunFam" id="3.30.70.270:FF:000001">
    <property type="entry name" value="Diguanylate cyclase domain protein"/>
    <property type="match status" value="1"/>
</dbReference>
<dbReference type="Pfam" id="PF13426">
    <property type="entry name" value="PAS_9"/>
    <property type="match status" value="1"/>
</dbReference>
<feature type="transmembrane region" description="Helical" evidence="3">
    <location>
        <begin position="14"/>
        <end position="35"/>
    </location>
</feature>
<evidence type="ECO:0000259" key="5">
    <source>
        <dbReference type="PROSITE" id="PS50113"/>
    </source>
</evidence>
<dbReference type="InterPro" id="IPR050469">
    <property type="entry name" value="Diguanylate_Cyclase"/>
</dbReference>
<dbReference type="PROSITE" id="PS50113">
    <property type="entry name" value="PAC"/>
    <property type="match status" value="1"/>
</dbReference>
<dbReference type="PROSITE" id="PS50887">
    <property type="entry name" value="GGDEF"/>
    <property type="match status" value="1"/>
</dbReference>
<dbReference type="AlphaFoldDB" id="A0A4Q7LS24"/>
<dbReference type="SMART" id="SM00267">
    <property type="entry name" value="GGDEF"/>
    <property type="match status" value="1"/>
</dbReference>
<dbReference type="NCBIfam" id="TIGR00229">
    <property type="entry name" value="sensory_box"/>
    <property type="match status" value="1"/>
</dbReference>
<evidence type="ECO:0000256" key="3">
    <source>
        <dbReference type="SAM" id="Phobius"/>
    </source>
</evidence>
<evidence type="ECO:0000259" key="6">
    <source>
        <dbReference type="PROSITE" id="PS50887"/>
    </source>
</evidence>
<evidence type="ECO:0000313" key="8">
    <source>
        <dbReference type="Proteomes" id="UP000293433"/>
    </source>
</evidence>
<dbReference type="InterPro" id="IPR000700">
    <property type="entry name" value="PAS-assoc_C"/>
</dbReference>
<dbReference type="EMBL" id="SGWV01000008">
    <property type="protein sequence ID" value="RZS57092.1"/>
    <property type="molecule type" value="Genomic_DNA"/>
</dbReference>
<evidence type="ECO:0000256" key="1">
    <source>
        <dbReference type="ARBA" id="ARBA00012528"/>
    </source>
</evidence>
<dbReference type="InterPro" id="IPR001610">
    <property type="entry name" value="PAC"/>
</dbReference>
<dbReference type="GO" id="GO:0052621">
    <property type="term" value="F:diguanylate cyclase activity"/>
    <property type="evidence" value="ECO:0007669"/>
    <property type="project" value="UniProtKB-EC"/>
</dbReference>
<dbReference type="InterPro" id="IPR000160">
    <property type="entry name" value="GGDEF_dom"/>
</dbReference>
<dbReference type="Proteomes" id="UP000293433">
    <property type="component" value="Unassembled WGS sequence"/>
</dbReference>
<protein>
    <recommendedName>
        <fullName evidence="1">diguanylate cyclase</fullName>
        <ecNumber evidence="1">2.7.7.65</ecNumber>
    </recommendedName>
</protein>
<dbReference type="RefSeq" id="WP_130481499.1">
    <property type="nucleotide sequence ID" value="NZ_SGWV01000008.1"/>
</dbReference>
<dbReference type="OrthoDB" id="9812260at2"/>
<dbReference type="GO" id="GO:1902201">
    <property type="term" value="P:negative regulation of bacterial-type flagellum-dependent cell motility"/>
    <property type="evidence" value="ECO:0007669"/>
    <property type="project" value="TreeGrafter"/>
</dbReference>
<keyword evidence="8" id="KW-1185">Reference proteome</keyword>
<evidence type="ECO:0000313" key="7">
    <source>
        <dbReference type="EMBL" id="RZS57092.1"/>
    </source>
</evidence>
<dbReference type="InterPro" id="IPR035965">
    <property type="entry name" value="PAS-like_dom_sf"/>
</dbReference>
<reference evidence="7 8" key="1">
    <citation type="submission" date="2019-02" db="EMBL/GenBank/DDBJ databases">
        <title>Genomic Encyclopedia of Type Strains, Phase IV (KMG-IV): sequencing the most valuable type-strain genomes for metagenomic binning, comparative biology and taxonomic classification.</title>
        <authorList>
            <person name="Goeker M."/>
        </authorList>
    </citation>
    <scope>NUCLEOTIDE SEQUENCE [LARGE SCALE GENOMIC DNA]</scope>
    <source>
        <strain evidence="7 8">DSM 10617</strain>
    </source>
</reference>
<proteinExistence type="predicted"/>
<keyword evidence="3" id="KW-0472">Membrane</keyword>
<dbReference type="NCBIfam" id="TIGR00254">
    <property type="entry name" value="GGDEF"/>
    <property type="match status" value="1"/>
</dbReference>
<name>A0A4Q7LS24_9BURK</name>
<dbReference type="PANTHER" id="PTHR45138:SF9">
    <property type="entry name" value="DIGUANYLATE CYCLASE DGCM-RELATED"/>
    <property type="match status" value="1"/>
</dbReference>
<keyword evidence="3" id="KW-0812">Transmembrane</keyword>
<dbReference type="SUPFAM" id="SSF55073">
    <property type="entry name" value="Nucleotide cyclase"/>
    <property type="match status" value="1"/>
</dbReference>
<dbReference type="PROSITE" id="PS50112">
    <property type="entry name" value="PAS"/>
    <property type="match status" value="1"/>
</dbReference>
<dbReference type="EC" id="2.7.7.65" evidence="1"/>
<dbReference type="CDD" id="cd00130">
    <property type="entry name" value="PAS"/>
    <property type="match status" value="1"/>
</dbReference>
<evidence type="ECO:0000256" key="2">
    <source>
        <dbReference type="ARBA" id="ARBA00034247"/>
    </source>
</evidence>
<keyword evidence="3" id="KW-1133">Transmembrane helix</keyword>
<dbReference type="PANTHER" id="PTHR45138">
    <property type="entry name" value="REGULATORY COMPONENTS OF SENSORY TRANSDUCTION SYSTEM"/>
    <property type="match status" value="1"/>
</dbReference>
<dbReference type="Pfam" id="PF00990">
    <property type="entry name" value="GGDEF"/>
    <property type="match status" value="1"/>
</dbReference>